<dbReference type="InterPro" id="IPR013783">
    <property type="entry name" value="Ig-like_fold"/>
</dbReference>
<gene>
    <name evidence="4" type="ORF">JJQ60_17190</name>
</gene>
<reference evidence="4" key="1">
    <citation type="submission" date="2021-01" db="EMBL/GenBank/DDBJ databases">
        <authorList>
            <person name="Zhong Y.L."/>
        </authorList>
    </citation>
    <scope>NUCLEOTIDE SEQUENCE</scope>
    <source>
        <strain evidence="4">KCTC 23302</strain>
    </source>
</reference>
<evidence type="ECO:0000259" key="3">
    <source>
        <dbReference type="PROSITE" id="PS50853"/>
    </source>
</evidence>
<dbReference type="RefSeq" id="WP_201923226.1">
    <property type="nucleotide sequence ID" value="NZ_BAABAX010000002.1"/>
</dbReference>
<name>A0A937DB07_9FLAO</name>
<organism evidence="4 5">
    <name type="scientific">Aquimarina mytili</name>
    <dbReference type="NCBI Taxonomy" id="874423"/>
    <lineage>
        <taxon>Bacteria</taxon>
        <taxon>Pseudomonadati</taxon>
        <taxon>Bacteroidota</taxon>
        <taxon>Flavobacteriia</taxon>
        <taxon>Flavobacteriales</taxon>
        <taxon>Flavobacteriaceae</taxon>
        <taxon>Aquimarina</taxon>
    </lineage>
</organism>
<feature type="signal peptide" evidence="2">
    <location>
        <begin position="1"/>
        <end position="17"/>
    </location>
</feature>
<dbReference type="Gene3D" id="2.60.40.10">
    <property type="entry name" value="Immunoglobulins"/>
    <property type="match status" value="2"/>
</dbReference>
<evidence type="ECO:0000313" key="5">
    <source>
        <dbReference type="Proteomes" id="UP000651057"/>
    </source>
</evidence>
<keyword evidence="5" id="KW-1185">Reference proteome</keyword>
<dbReference type="SUPFAM" id="SSF49265">
    <property type="entry name" value="Fibronectin type III"/>
    <property type="match status" value="1"/>
</dbReference>
<dbReference type="EMBL" id="JAERQJ010000008">
    <property type="protein sequence ID" value="MBL0685272.1"/>
    <property type="molecule type" value="Genomic_DNA"/>
</dbReference>
<evidence type="ECO:0000256" key="1">
    <source>
        <dbReference type="SAM" id="Coils"/>
    </source>
</evidence>
<evidence type="ECO:0000256" key="2">
    <source>
        <dbReference type="SAM" id="SignalP"/>
    </source>
</evidence>
<evidence type="ECO:0000313" key="4">
    <source>
        <dbReference type="EMBL" id="MBL0685272.1"/>
    </source>
</evidence>
<dbReference type="Proteomes" id="UP000651057">
    <property type="component" value="Unassembled WGS sequence"/>
</dbReference>
<protein>
    <submittedName>
        <fullName evidence="4">Fibronectin type III domain-containing protein</fullName>
    </submittedName>
</protein>
<sequence>MKKLWLFVTLCFYTALAVSQSQSFPVQVIPQAIPPAPILFSDYADNTTINSPLRVQIILNDFTISNREIRLKTYFEGNGITFQSNDNVSGAPSLFLEGGIPTILTNVELAPYFRFENITGISPNVYGQTIPEGVYQFCFEVYDVLTGRRLSNRSCVTTVIFKNDPPFLVSPLDKTNIQEQNPQNIVFQWTPRHINVTNVEYELSIVEIWDNYVDPQTAFLSSPPVFQTTTTATTYVYGPADPLFLPNKKYAWRVQAKAKRGTEEIGLFKNQGYSEIFSFSYATPCDKPVSVTHESKGAHQVNIAWEDFTTEIPKFKVRYRKQGDNGEWFYSQTSANWITLWDLRSETTYEFQIRKLCSVSESDWTIIDTFTTGNEQDETALYNCGIPPDINLENQNPLPSIEKGESFKAGDFDIKILEVSGAEGRFTGEGYVTIPYLRSIKVGVKFTNILINTDKQLAEGMVVTSYNIDAGNIIDVDDAIDTVSDVVEGVGELFEDDNDLDEININFDIEKEDIKIVDNRIVITNPETGDQFDYAMGDDTVITDASGDVYHVDEQGKITKGGQKDPGGIVNSNNVNGVSNNGEIESLTARGLVVYFKDTGKFGFDQVPDSQKAKLTDHYLTIKDEAGKDYTLIHQAVQKGDSTIVIAEVKQQGNAYELNDIIFKTKQGEKLNSKVVGDKIEVTVQGHYSFENETIYVVVPSKTEENKQLTAGAFTLWHLTERTVDVVLVPVNGASLRANEVKQVADIFKKGAAKLNIKVGEAFTFDKNSLGANGLDVGDSPWLTAYNEEQKSVMAAFKQDPKSNYNKNTYYVFVFSDITPSRNIAGFMPLQRQYGFVFDNTITAPEEGKGDLTKTIAHEIGHGVFALQHPFTKLKTDEGQTSWLMDYSAGKDDNLLSHMDWAQIHNPDLKFYIFQDEEEGQSSVASRSYDFEIPKSIDVLYTEEKLPLSIKPSDISIQVFDYEGLLSSEFESFFEKLRIGDKYKVRVFTYNSQTELLNDIESIVPKEDEIILFIQKKGDKSLIKISLGIKVNADLLKNGVTKEELFEIIKDSTSTELKQSIVFNEIKANVLSYTLVKEAEAYDGNIMALIAIKLLDWGVGGIENFKIPEKHYNSDILDYSPLFGPDPIENAFMCGIFNGLIREAKAIPELASMLIKISNSEENRKKLKEDIDKLIEAGVLNTILQGLAQRYMGQSTAMVGYKAGEDVVAVATIFVSFTSVTKAGKVTSIIKLVNPLQGALDLFKLASRTGLSIKKSAGTIILYAGLNINKIVAKIDAKSIYRQIKWIDKGNTLEVIENVRYIDNAGEETIGSLAILKNGDEVGFKVNNLGGLIDELFPTIKNHPDFQAFKKLCINNPKVSVKIASNEWVEFVARTKNSFGIGRKRNIVKMEFDGKEYLIASGKGYNGQMIESGKFIPEDFVLELEKGQRVFTPSISTRHLDTELIGLEYFAKLKNAVKGVKYPKINGTVRLTSDLCPCPSCSSIFQQFSDMFPNVTVDITTTSKLHY</sequence>
<dbReference type="InterPro" id="IPR003961">
    <property type="entry name" value="FN3_dom"/>
</dbReference>
<comment type="caution">
    <text evidence="4">The sequence shown here is derived from an EMBL/GenBank/DDBJ whole genome shotgun (WGS) entry which is preliminary data.</text>
</comment>
<feature type="domain" description="Fibronectin type-III" evidence="3">
    <location>
        <begin position="287"/>
        <end position="375"/>
    </location>
</feature>
<feature type="coiled-coil region" evidence="1">
    <location>
        <begin position="1150"/>
        <end position="1177"/>
    </location>
</feature>
<dbReference type="CDD" id="cd00063">
    <property type="entry name" value="FN3"/>
    <property type="match status" value="1"/>
</dbReference>
<keyword evidence="2" id="KW-0732">Signal</keyword>
<feature type="chain" id="PRO_5037152114" evidence="2">
    <location>
        <begin position="18"/>
        <end position="1507"/>
    </location>
</feature>
<dbReference type="PROSITE" id="PS50853">
    <property type="entry name" value="FN3"/>
    <property type="match status" value="1"/>
</dbReference>
<dbReference type="InterPro" id="IPR036116">
    <property type="entry name" value="FN3_sf"/>
</dbReference>
<keyword evidence="1" id="KW-0175">Coiled coil</keyword>
<accession>A0A937DB07</accession>
<proteinExistence type="predicted"/>